<protein>
    <submittedName>
        <fullName evidence="1">Uncharacterized protein</fullName>
    </submittedName>
</protein>
<name>A0AA35Y3L3_9PROT</name>
<dbReference type="EMBL" id="CATKSH010000009">
    <property type="protein sequence ID" value="CAI9120962.1"/>
    <property type="molecule type" value="Genomic_DNA"/>
</dbReference>
<reference evidence="1" key="1">
    <citation type="submission" date="2023-03" db="EMBL/GenBank/DDBJ databases">
        <authorList>
            <person name="Cleenwerck I."/>
        </authorList>
    </citation>
    <scope>NUCLEOTIDE SEQUENCE</scope>
    <source>
        <strain evidence="1">LMG 32879</strain>
    </source>
</reference>
<accession>A0AA35Y3L3</accession>
<gene>
    <name evidence="1" type="ORF">LMG32879_001804</name>
</gene>
<dbReference type="AlphaFoldDB" id="A0AA35Y3L3"/>
<organism evidence="1 2">
    <name type="scientific">Brytella acorum</name>
    <dbReference type="NCBI Taxonomy" id="2959299"/>
    <lineage>
        <taxon>Bacteria</taxon>
        <taxon>Pseudomonadati</taxon>
        <taxon>Pseudomonadota</taxon>
        <taxon>Alphaproteobacteria</taxon>
        <taxon>Acetobacterales</taxon>
        <taxon>Acetobacteraceae</taxon>
        <taxon>Brytella</taxon>
    </lineage>
</organism>
<evidence type="ECO:0000313" key="1">
    <source>
        <dbReference type="EMBL" id="CAI9120962.1"/>
    </source>
</evidence>
<proteinExistence type="predicted"/>
<evidence type="ECO:0000313" key="2">
    <source>
        <dbReference type="Proteomes" id="UP001176960"/>
    </source>
</evidence>
<comment type="caution">
    <text evidence="1">The sequence shown here is derived from an EMBL/GenBank/DDBJ whole genome shotgun (WGS) entry which is preliminary data.</text>
</comment>
<dbReference type="RefSeq" id="WP_289841793.1">
    <property type="nucleotide sequence ID" value="NZ_CATKSH010000009.1"/>
</dbReference>
<sequence length="140" mass="15264">MARAGLKDGRLPLWLCSSTTGWAVARRGHAALVALRPVRSEDGWLVTRQMQSSPLVPRGHGLSCACCTSRDEVAQALGLLFQDKVRHRCGDFAEVALLEAPSRLPARAASLNANRLIAARYRVCFDAAMHESGLSRRVAR</sequence>
<keyword evidence="2" id="KW-1185">Reference proteome</keyword>
<dbReference type="Proteomes" id="UP001176960">
    <property type="component" value="Unassembled WGS sequence"/>
</dbReference>